<dbReference type="InterPro" id="IPR036390">
    <property type="entry name" value="WH_DNA-bd_sf"/>
</dbReference>
<accession>A0A7W4IVY1</accession>
<protein>
    <submittedName>
        <fullName evidence="1">Uncharacterized protein</fullName>
    </submittedName>
</protein>
<dbReference type="InterPro" id="IPR009351">
    <property type="entry name" value="AlkZ-like"/>
</dbReference>
<dbReference type="InterPro" id="IPR036388">
    <property type="entry name" value="WH-like_DNA-bd_sf"/>
</dbReference>
<dbReference type="EMBL" id="JABEQD010000015">
    <property type="protein sequence ID" value="MBB2169987.1"/>
    <property type="molecule type" value="Genomic_DNA"/>
</dbReference>
<evidence type="ECO:0000313" key="1">
    <source>
        <dbReference type="EMBL" id="MBB2169987.1"/>
    </source>
</evidence>
<name>A0A7W4IVY1_9PROT</name>
<gene>
    <name evidence="1" type="ORF">HLH36_16815</name>
</gene>
<dbReference type="AlphaFoldDB" id="A0A7W4IVY1"/>
<dbReference type="Pfam" id="PF06224">
    <property type="entry name" value="AlkZ-like"/>
    <property type="match status" value="1"/>
</dbReference>
<dbReference type="RefSeq" id="WP_182987454.1">
    <property type="nucleotide sequence ID" value="NZ_JABEQD010000015.1"/>
</dbReference>
<dbReference type="Proteomes" id="UP000559860">
    <property type="component" value="Unassembled WGS sequence"/>
</dbReference>
<comment type="caution">
    <text evidence="1">The sequence shown here is derived from an EMBL/GenBank/DDBJ whole genome shotgun (WGS) entry which is preliminary data.</text>
</comment>
<proteinExistence type="predicted"/>
<keyword evidence="2" id="KW-1185">Reference proteome</keyword>
<evidence type="ECO:0000313" key="2">
    <source>
        <dbReference type="Proteomes" id="UP000559860"/>
    </source>
</evidence>
<reference evidence="1 2" key="1">
    <citation type="submission" date="2020-04" db="EMBL/GenBank/DDBJ databases">
        <title>Description of novel Gluconacetobacter.</title>
        <authorList>
            <person name="Sombolestani A."/>
        </authorList>
    </citation>
    <scope>NUCLEOTIDE SEQUENCE [LARGE SCALE GENOMIC DNA]</scope>
    <source>
        <strain evidence="1 2">LMG 27801</strain>
    </source>
</reference>
<sequence length="178" mass="19377">MMGLPDPRQVAARPYAALGDDERVAVHSRVMCHVRRALDRGPHGLLELRAGLSAEEAGAFPVVLADMVRAGEITALGHSIYVRVPWMPATRPVTSTPVQDLVLAALTRHGTPDTLATWLGLTQEAVKAALAALERAGLVQESFGRTRRGHWRIVSQRMASHIRRGAQDRVFADVASHE</sequence>
<dbReference type="SUPFAM" id="SSF46785">
    <property type="entry name" value="Winged helix' DNA-binding domain"/>
    <property type="match status" value="1"/>
</dbReference>
<dbReference type="Gene3D" id="1.10.10.10">
    <property type="entry name" value="Winged helix-like DNA-binding domain superfamily/Winged helix DNA-binding domain"/>
    <property type="match status" value="1"/>
</dbReference>
<organism evidence="1 2">
    <name type="scientific">Gluconacetobacter aggeris</name>
    <dbReference type="NCBI Taxonomy" id="1286186"/>
    <lineage>
        <taxon>Bacteria</taxon>
        <taxon>Pseudomonadati</taxon>
        <taxon>Pseudomonadota</taxon>
        <taxon>Alphaproteobacteria</taxon>
        <taxon>Acetobacterales</taxon>
        <taxon>Acetobacteraceae</taxon>
        <taxon>Gluconacetobacter</taxon>
    </lineage>
</organism>